<sequence length="32" mass="3819">MSYECGFNDSDYFTRQFTKVYGVSPKTYRQSL</sequence>
<gene>
    <name evidence="4" type="ORF">HP548_29170</name>
</gene>
<reference evidence="4 5" key="1">
    <citation type="submission" date="2020-05" db="EMBL/GenBank/DDBJ databases">
        <title>Genome Sequencing of Type Strains.</title>
        <authorList>
            <person name="Lemaire J.F."/>
            <person name="Inderbitzin P."/>
            <person name="Gregorio O.A."/>
            <person name="Collins S.B."/>
            <person name="Wespe N."/>
            <person name="Knight-Connoni V."/>
        </authorList>
    </citation>
    <scope>NUCLEOTIDE SEQUENCE [LARGE SCALE GENOMIC DNA]</scope>
    <source>
        <strain evidence="4 5">DSM 19942</strain>
    </source>
</reference>
<dbReference type="Pfam" id="PF00165">
    <property type="entry name" value="HTH_AraC"/>
    <property type="match status" value="1"/>
</dbReference>
<evidence type="ECO:0000256" key="1">
    <source>
        <dbReference type="ARBA" id="ARBA00023015"/>
    </source>
</evidence>
<dbReference type="Gene3D" id="1.10.10.60">
    <property type="entry name" value="Homeodomain-like"/>
    <property type="match status" value="1"/>
</dbReference>
<keyword evidence="2" id="KW-0804">Transcription</keyword>
<dbReference type="EMBL" id="JABMCC010000121">
    <property type="protein sequence ID" value="NUU58161.1"/>
    <property type="molecule type" value="Genomic_DNA"/>
</dbReference>
<dbReference type="InterPro" id="IPR018060">
    <property type="entry name" value="HTH_AraC"/>
</dbReference>
<keyword evidence="1" id="KW-0805">Transcription regulation</keyword>
<evidence type="ECO:0000313" key="5">
    <source>
        <dbReference type="Proteomes" id="UP000577724"/>
    </source>
</evidence>
<evidence type="ECO:0000256" key="2">
    <source>
        <dbReference type="ARBA" id="ARBA00023163"/>
    </source>
</evidence>
<protein>
    <submittedName>
        <fullName evidence="4">Helix-turn-helix transcriptional regulator</fullName>
    </submittedName>
</protein>
<name>A0ABX2MVT0_9BACL</name>
<evidence type="ECO:0000313" key="4">
    <source>
        <dbReference type="EMBL" id="NUU58161.1"/>
    </source>
</evidence>
<dbReference type="Proteomes" id="UP000577724">
    <property type="component" value="Unassembled WGS sequence"/>
</dbReference>
<dbReference type="PROSITE" id="PS01124">
    <property type="entry name" value="HTH_ARAC_FAMILY_2"/>
    <property type="match status" value="1"/>
</dbReference>
<organism evidence="4 5">
    <name type="scientific">Paenibacillus taichungensis</name>
    <dbReference type="NCBI Taxonomy" id="484184"/>
    <lineage>
        <taxon>Bacteria</taxon>
        <taxon>Bacillati</taxon>
        <taxon>Bacillota</taxon>
        <taxon>Bacilli</taxon>
        <taxon>Bacillales</taxon>
        <taxon>Paenibacillaceae</taxon>
        <taxon>Paenibacillus</taxon>
    </lineage>
</organism>
<feature type="domain" description="HTH araC/xylS-type" evidence="3">
    <location>
        <begin position="1"/>
        <end position="31"/>
    </location>
</feature>
<accession>A0ABX2MVT0</accession>
<evidence type="ECO:0000259" key="3">
    <source>
        <dbReference type="PROSITE" id="PS01124"/>
    </source>
</evidence>
<proteinExistence type="predicted"/>
<dbReference type="InterPro" id="IPR009057">
    <property type="entry name" value="Homeodomain-like_sf"/>
</dbReference>
<dbReference type="SUPFAM" id="SSF46689">
    <property type="entry name" value="Homeodomain-like"/>
    <property type="match status" value="1"/>
</dbReference>
<comment type="caution">
    <text evidence="4">The sequence shown here is derived from an EMBL/GenBank/DDBJ whole genome shotgun (WGS) entry which is preliminary data.</text>
</comment>
<keyword evidence="5" id="KW-1185">Reference proteome</keyword>